<name>A0ABY5WL81_9RHOB</name>
<evidence type="ECO:0000313" key="2">
    <source>
        <dbReference type="Proteomes" id="UP001058514"/>
    </source>
</evidence>
<evidence type="ECO:0000313" key="1">
    <source>
        <dbReference type="EMBL" id="UWQ42221.1"/>
    </source>
</evidence>
<dbReference type="EMBL" id="CP081051">
    <property type="protein sequence ID" value="UWQ42221.1"/>
    <property type="molecule type" value="Genomic_DNA"/>
</dbReference>
<gene>
    <name evidence="1" type="ORF">K3718_03770</name>
</gene>
<protein>
    <submittedName>
        <fullName evidence="1">Uncharacterized protein</fullName>
    </submittedName>
</protein>
<organism evidence="1 2">
    <name type="scientific">Leisingera aquaemixtae</name>
    <dbReference type="NCBI Taxonomy" id="1396826"/>
    <lineage>
        <taxon>Bacteria</taxon>
        <taxon>Pseudomonadati</taxon>
        <taxon>Pseudomonadota</taxon>
        <taxon>Alphaproteobacteria</taxon>
        <taxon>Rhodobacterales</taxon>
        <taxon>Roseobacteraceae</taxon>
        <taxon>Leisingera</taxon>
    </lineage>
</organism>
<dbReference type="RefSeq" id="WP_141891051.1">
    <property type="nucleotide sequence ID" value="NZ_CP041159.1"/>
</dbReference>
<proteinExistence type="predicted"/>
<dbReference type="Proteomes" id="UP001058514">
    <property type="component" value="Chromosome"/>
</dbReference>
<keyword evidence="2" id="KW-1185">Reference proteome</keyword>
<sequence>MPVLLLVLLAGVFAYFLWRRHATSLTRNCRWRQQRAQGQWRCSYCGAAEPGEAAPRLCRDPRRAP</sequence>
<accession>A0ABY5WL81</accession>
<reference evidence="1" key="1">
    <citation type="submission" date="2021-08" db="EMBL/GenBank/DDBJ databases">
        <authorList>
            <person name="Nwanade C."/>
            <person name="Wang M."/>
            <person name="Masoudi A."/>
            <person name="Yu Z."/>
            <person name="Liu J."/>
        </authorList>
    </citation>
    <scope>NUCLEOTIDE SEQUENCE</scope>
    <source>
        <strain evidence="1">S166</strain>
    </source>
</reference>